<dbReference type="SUPFAM" id="SSF52540">
    <property type="entry name" value="P-loop containing nucleoside triphosphate hydrolases"/>
    <property type="match status" value="1"/>
</dbReference>
<dbReference type="RefSeq" id="WP_149113699.1">
    <property type="nucleotide sequence ID" value="NZ_CP042425.1"/>
</dbReference>
<gene>
    <name evidence="1" type="ORF">PX52LOC_06353</name>
</gene>
<dbReference type="AlphaFoldDB" id="A0A5C1AK82"/>
<keyword evidence="2" id="KW-1185">Reference proteome</keyword>
<dbReference type="OrthoDB" id="248502at2"/>
<dbReference type="InterPro" id="IPR027417">
    <property type="entry name" value="P-loop_NTPase"/>
</dbReference>
<sequence>MNEILITASLCFCALALVAHSVYTSRAATGKLARGGTNDVLDNRFLELNTGVPYCNRDIVQGCLILGQTGSGKTSGPLFTILRNAMQSGFGLTLLCAKPSDRADYLAMAKKTGREKDVIVIDQTAAHRLNFFDSFRMGAADEVTMARMMSQALDVFAEISSRSGAKSGGGDDQFWVNSYKRKAFVVILLLLLADEPVTPANILAVVHSLPRSPKDLTLASWKDKYCSHCLRTAFARCNADGRKESFRICDEYITLEICTLASKTRSIITAFLTGVLDVLSTGIASKVLASESTFNLADAIARNAIIIVDFPYSAWQQVGQFIAGGIKHLVEIEILKRSIKPETLPHLIGADEAANVLTEYDQTFISMSRQFRGTLVGRHALIDG</sequence>
<accession>A0A5C1AK82</accession>
<organism evidence="1 2">
    <name type="scientific">Limnoglobus roseus</name>
    <dbReference type="NCBI Taxonomy" id="2598579"/>
    <lineage>
        <taxon>Bacteria</taxon>
        <taxon>Pseudomonadati</taxon>
        <taxon>Planctomycetota</taxon>
        <taxon>Planctomycetia</taxon>
        <taxon>Gemmatales</taxon>
        <taxon>Gemmataceae</taxon>
        <taxon>Limnoglobus</taxon>
    </lineage>
</organism>
<protein>
    <recommendedName>
        <fullName evidence="3">TraD/TraG TraM recognition site domain-containing protein</fullName>
    </recommendedName>
</protein>
<reference evidence="2" key="1">
    <citation type="submission" date="2019-08" db="EMBL/GenBank/DDBJ databases">
        <title>Limnoglobus roseus gen. nov., sp. nov., a novel freshwater planctomycete with a giant genome from the family Gemmataceae.</title>
        <authorList>
            <person name="Kulichevskaya I.S."/>
            <person name="Naumoff D.G."/>
            <person name="Miroshnikov K."/>
            <person name="Ivanova A."/>
            <person name="Philippov D.A."/>
            <person name="Hakobyan A."/>
            <person name="Rijpstra I.C."/>
            <person name="Sinninghe Damste J.S."/>
            <person name="Liesack W."/>
            <person name="Dedysh S.N."/>
        </authorList>
    </citation>
    <scope>NUCLEOTIDE SEQUENCE [LARGE SCALE GENOMIC DNA]</scope>
    <source>
        <strain evidence="2">PX52</strain>
    </source>
</reference>
<dbReference type="Proteomes" id="UP000324974">
    <property type="component" value="Chromosome"/>
</dbReference>
<name>A0A5C1AK82_9BACT</name>
<proteinExistence type="predicted"/>
<dbReference type="KEGG" id="lrs:PX52LOC_06353"/>
<evidence type="ECO:0000313" key="1">
    <source>
        <dbReference type="EMBL" id="QEL19290.1"/>
    </source>
</evidence>
<dbReference type="EMBL" id="CP042425">
    <property type="protein sequence ID" value="QEL19290.1"/>
    <property type="molecule type" value="Genomic_DNA"/>
</dbReference>
<evidence type="ECO:0000313" key="2">
    <source>
        <dbReference type="Proteomes" id="UP000324974"/>
    </source>
</evidence>
<evidence type="ECO:0008006" key="3">
    <source>
        <dbReference type="Google" id="ProtNLM"/>
    </source>
</evidence>